<proteinExistence type="predicted"/>
<keyword evidence="2" id="KW-1185">Reference proteome</keyword>
<protein>
    <submittedName>
        <fullName evidence="1">Uncharacterized protein</fullName>
    </submittedName>
</protein>
<sequence length="77" mass="7802">MALCPSGWATGTALIDGKASSNWSTWVPPPHGVKYKKSCGYTGFLLGWEILLGGVLGLGSLSGVGGGLHIRPGCDSG</sequence>
<dbReference type="Proteomes" id="UP000050525">
    <property type="component" value="Unassembled WGS sequence"/>
</dbReference>
<gene>
    <name evidence="1" type="ORF">Y1Q_0010102</name>
</gene>
<dbReference type="AlphaFoldDB" id="A0A151MGA5"/>
<comment type="caution">
    <text evidence="1">The sequence shown here is derived from an EMBL/GenBank/DDBJ whole genome shotgun (WGS) entry which is preliminary data.</text>
</comment>
<evidence type="ECO:0000313" key="1">
    <source>
        <dbReference type="EMBL" id="KYO23538.1"/>
    </source>
</evidence>
<name>A0A151MGA5_ALLMI</name>
<evidence type="ECO:0000313" key="2">
    <source>
        <dbReference type="Proteomes" id="UP000050525"/>
    </source>
</evidence>
<accession>A0A151MGA5</accession>
<organism evidence="1 2">
    <name type="scientific">Alligator mississippiensis</name>
    <name type="common">American alligator</name>
    <dbReference type="NCBI Taxonomy" id="8496"/>
    <lineage>
        <taxon>Eukaryota</taxon>
        <taxon>Metazoa</taxon>
        <taxon>Chordata</taxon>
        <taxon>Craniata</taxon>
        <taxon>Vertebrata</taxon>
        <taxon>Euteleostomi</taxon>
        <taxon>Archelosauria</taxon>
        <taxon>Archosauria</taxon>
        <taxon>Crocodylia</taxon>
        <taxon>Alligatoridae</taxon>
        <taxon>Alligatorinae</taxon>
        <taxon>Alligator</taxon>
    </lineage>
</organism>
<dbReference type="EMBL" id="AKHW03006198">
    <property type="protein sequence ID" value="KYO23538.1"/>
    <property type="molecule type" value="Genomic_DNA"/>
</dbReference>
<reference evidence="1 2" key="1">
    <citation type="journal article" date="2012" name="Genome Biol.">
        <title>Sequencing three crocodilian genomes to illuminate the evolution of archosaurs and amniotes.</title>
        <authorList>
            <person name="St John J.A."/>
            <person name="Braun E.L."/>
            <person name="Isberg S.R."/>
            <person name="Miles L.G."/>
            <person name="Chong A.Y."/>
            <person name="Gongora J."/>
            <person name="Dalzell P."/>
            <person name="Moran C."/>
            <person name="Bed'hom B."/>
            <person name="Abzhanov A."/>
            <person name="Burgess S.C."/>
            <person name="Cooksey A.M."/>
            <person name="Castoe T.A."/>
            <person name="Crawford N.G."/>
            <person name="Densmore L.D."/>
            <person name="Drew J.C."/>
            <person name="Edwards S.V."/>
            <person name="Faircloth B.C."/>
            <person name="Fujita M.K."/>
            <person name="Greenwold M.J."/>
            <person name="Hoffmann F.G."/>
            <person name="Howard J.M."/>
            <person name="Iguchi T."/>
            <person name="Janes D.E."/>
            <person name="Khan S.Y."/>
            <person name="Kohno S."/>
            <person name="de Koning A.J."/>
            <person name="Lance S.L."/>
            <person name="McCarthy F.M."/>
            <person name="McCormack J.E."/>
            <person name="Merchant M.E."/>
            <person name="Peterson D.G."/>
            <person name="Pollock D.D."/>
            <person name="Pourmand N."/>
            <person name="Raney B.J."/>
            <person name="Roessler K.A."/>
            <person name="Sanford J.R."/>
            <person name="Sawyer R.H."/>
            <person name="Schmidt C.J."/>
            <person name="Triplett E.W."/>
            <person name="Tuberville T.D."/>
            <person name="Venegas-Anaya M."/>
            <person name="Howard J.T."/>
            <person name="Jarvis E.D."/>
            <person name="Guillette L.J.Jr."/>
            <person name="Glenn T.C."/>
            <person name="Green R.E."/>
            <person name="Ray D.A."/>
        </authorList>
    </citation>
    <scope>NUCLEOTIDE SEQUENCE [LARGE SCALE GENOMIC DNA]</scope>
    <source>
        <strain evidence="1">KSC_2009_1</strain>
    </source>
</reference>